<evidence type="ECO:0000313" key="2">
    <source>
        <dbReference type="EMBL" id="SSX05747.1"/>
    </source>
</evidence>
<keyword evidence="1" id="KW-0732">Signal</keyword>
<feature type="signal peptide" evidence="1">
    <location>
        <begin position="1"/>
        <end position="31"/>
    </location>
</feature>
<dbReference type="EMBL" id="UFQS01000649">
    <property type="protein sequence ID" value="SSX05747.1"/>
    <property type="molecule type" value="Genomic_DNA"/>
</dbReference>
<evidence type="ECO:0000256" key="1">
    <source>
        <dbReference type="SAM" id="SignalP"/>
    </source>
</evidence>
<accession>A0A336KN00</accession>
<sequence>MWKFILSKMNVKIQIIIIFVVLSVISQEVNSEKQTKSNSKRLKKIAGIKNIQSQQPIVDYDDYYEEANIVTDSNEEVDVKTLITFFTVFCTTNHA</sequence>
<organism evidence="2">
    <name type="scientific">Culicoides sonorensis</name>
    <name type="common">Biting midge</name>
    <dbReference type="NCBI Taxonomy" id="179676"/>
    <lineage>
        <taxon>Eukaryota</taxon>
        <taxon>Metazoa</taxon>
        <taxon>Ecdysozoa</taxon>
        <taxon>Arthropoda</taxon>
        <taxon>Hexapoda</taxon>
        <taxon>Insecta</taxon>
        <taxon>Pterygota</taxon>
        <taxon>Neoptera</taxon>
        <taxon>Endopterygota</taxon>
        <taxon>Diptera</taxon>
        <taxon>Nematocera</taxon>
        <taxon>Chironomoidea</taxon>
        <taxon>Ceratopogonidae</taxon>
        <taxon>Ceratopogoninae</taxon>
        <taxon>Culicoides</taxon>
        <taxon>Monoculicoides</taxon>
    </lineage>
</organism>
<evidence type="ECO:0000313" key="3">
    <source>
        <dbReference type="EMBL" id="SSX26106.1"/>
    </source>
</evidence>
<feature type="chain" id="PRO_5033342711" evidence="1">
    <location>
        <begin position="32"/>
        <end position="95"/>
    </location>
</feature>
<name>A0A336KN00_CULSO</name>
<dbReference type="EMBL" id="UFQT01000649">
    <property type="protein sequence ID" value="SSX26106.1"/>
    <property type="molecule type" value="Genomic_DNA"/>
</dbReference>
<gene>
    <name evidence="2" type="primary">CSON013111</name>
</gene>
<proteinExistence type="predicted"/>
<protein>
    <submittedName>
        <fullName evidence="2">CSON013111 protein</fullName>
    </submittedName>
</protein>
<reference evidence="3" key="2">
    <citation type="submission" date="2018-07" db="EMBL/GenBank/DDBJ databases">
        <authorList>
            <person name="Quirk P.G."/>
            <person name="Krulwich T.A."/>
        </authorList>
    </citation>
    <scope>NUCLEOTIDE SEQUENCE</scope>
</reference>
<dbReference type="VEuPathDB" id="VectorBase:CSON013111"/>
<reference evidence="2" key="1">
    <citation type="submission" date="2018-04" db="EMBL/GenBank/DDBJ databases">
        <authorList>
            <person name="Go L.Y."/>
            <person name="Mitchell J.A."/>
        </authorList>
    </citation>
    <scope>NUCLEOTIDE SEQUENCE</scope>
    <source>
        <tissue evidence="2">Whole organism</tissue>
    </source>
</reference>
<dbReference type="AlphaFoldDB" id="A0A336KN00"/>